<dbReference type="EMBL" id="CADCUX010000379">
    <property type="protein sequence ID" value="CAA9417694.1"/>
    <property type="molecule type" value="Genomic_DNA"/>
</dbReference>
<name>A0A6J4PJF8_9BURK</name>
<dbReference type="Gene3D" id="3.40.50.12780">
    <property type="entry name" value="N-terminal domain of ligase-like"/>
    <property type="match status" value="1"/>
</dbReference>
<reference evidence="2" key="1">
    <citation type="submission" date="2020-02" db="EMBL/GenBank/DDBJ databases">
        <authorList>
            <person name="Meier V. D."/>
        </authorList>
    </citation>
    <scope>NUCLEOTIDE SEQUENCE</scope>
    <source>
        <strain evidence="2">AVDCRST_MAG51</strain>
    </source>
</reference>
<evidence type="ECO:0000313" key="2">
    <source>
        <dbReference type="EMBL" id="CAA9417694.1"/>
    </source>
</evidence>
<accession>A0A6J4PJF8</accession>
<organism evidence="2">
    <name type="scientific">uncultured Ramlibacter sp</name>
    <dbReference type="NCBI Taxonomy" id="260755"/>
    <lineage>
        <taxon>Bacteria</taxon>
        <taxon>Pseudomonadati</taxon>
        <taxon>Pseudomonadota</taxon>
        <taxon>Betaproteobacteria</taxon>
        <taxon>Burkholderiales</taxon>
        <taxon>Comamonadaceae</taxon>
        <taxon>Ramlibacter</taxon>
        <taxon>environmental samples</taxon>
    </lineage>
</organism>
<evidence type="ECO:0000259" key="1">
    <source>
        <dbReference type="Pfam" id="PF00501"/>
    </source>
</evidence>
<dbReference type="AlphaFoldDB" id="A0A6J4PJF8"/>
<dbReference type="Pfam" id="PF00501">
    <property type="entry name" value="AMP-binding"/>
    <property type="match status" value="1"/>
</dbReference>
<feature type="domain" description="AMP-dependent synthetase/ligase" evidence="1">
    <location>
        <begin position="24"/>
        <end position="115"/>
    </location>
</feature>
<protein>
    <recommendedName>
        <fullName evidence="1">AMP-dependent synthetase/ligase domain-containing protein</fullName>
    </recommendedName>
</protein>
<dbReference type="InterPro" id="IPR050237">
    <property type="entry name" value="ATP-dep_AMP-bd_enzyme"/>
</dbReference>
<dbReference type="InterPro" id="IPR000873">
    <property type="entry name" value="AMP-dep_synth/lig_dom"/>
</dbReference>
<sequence length="115" mass="11686">MAAPVPAPASPGLPPFRAISDMVREHAAARPRHTALVHGERRVSWGELDAMADRIAASLQRDGVLPTQAIAISGANSIEYALLFIGGLRAGAAVAPLPTGATPEQLAGMAADSGA</sequence>
<dbReference type="PANTHER" id="PTHR43767">
    <property type="entry name" value="LONG-CHAIN-FATTY-ACID--COA LIGASE"/>
    <property type="match status" value="1"/>
</dbReference>
<dbReference type="PANTHER" id="PTHR43767:SF1">
    <property type="entry name" value="NONRIBOSOMAL PEPTIDE SYNTHASE PES1 (EUROFUNG)-RELATED"/>
    <property type="match status" value="1"/>
</dbReference>
<dbReference type="SUPFAM" id="SSF56801">
    <property type="entry name" value="Acetyl-CoA synthetase-like"/>
    <property type="match status" value="1"/>
</dbReference>
<gene>
    <name evidence="2" type="ORF">AVDCRST_MAG51-1800</name>
</gene>
<proteinExistence type="predicted"/>
<dbReference type="InterPro" id="IPR042099">
    <property type="entry name" value="ANL_N_sf"/>
</dbReference>
<feature type="non-terminal residue" evidence="2">
    <location>
        <position position="115"/>
    </location>
</feature>